<name>A0ABS2KM66_9GAMM</name>
<gene>
    <name evidence="2" type="ORF">ISS99_18325</name>
</gene>
<evidence type="ECO:0000313" key="2">
    <source>
        <dbReference type="EMBL" id="MBM7131483.1"/>
    </source>
</evidence>
<evidence type="ECO:0000256" key="1">
    <source>
        <dbReference type="SAM" id="SignalP"/>
    </source>
</evidence>
<reference evidence="2" key="1">
    <citation type="submission" date="2020-10" db="EMBL/GenBank/DDBJ databases">
        <title>Phylogeny of dyella-like bacteria.</title>
        <authorList>
            <person name="Fu J."/>
        </authorList>
    </citation>
    <scope>NUCLEOTIDE SEQUENCE</scope>
    <source>
        <strain evidence="2">DHON07</strain>
    </source>
</reference>
<dbReference type="RefSeq" id="WP_204633048.1">
    <property type="nucleotide sequence ID" value="NZ_BSOC01000001.1"/>
</dbReference>
<accession>A0ABS2KM66</accession>
<feature type="chain" id="PRO_5046110003" evidence="1">
    <location>
        <begin position="22"/>
        <end position="146"/>
    </location>
</feature>
<feature type="signal peptide" evidence="1">
    <location>
        <begin position="1"/>
        <end position="21"/>
    </location>
</feature>
<proteinExistence type="predicted"/>
<keyword evidence="1" id="KW-0732">Signal</keyword>
<evidence type="ECO:0000313" key="3">
    <source>
        <dbReference type="Proteomes" id="UP001430193"/>
    </source>
</evidence>
<keyword evidence="3" id="KW-1185">Reference proteome</keyword>
<sequence length="146" mass="16479">MIKRLAVSATFALLMPAGSFAQSGTTYFRLSSNSHYDQYRSRLVEYLRSRHDRHATRFCLFGSKDETGAIATIIWPDGQEIIDWGGNREALIQSISILHLKTDVVPTEADIHGSTYLVTRQWVKDQEALCEQYGETVRISAADLKP</sequence>
<dbReference type="Proteomes" id="UP001430193">
    <property type="component" value="Unassembled WGS sequence"/>
</dbReference>
<dbReference type="EMBL" id="JADIKF010000040">
    <property type="protein sequence ID" value="MBM7131483.1"/>
    <property type="molecule type" value="Genomic_DNA"/>
</dbReference>
<protein>
    <submittedName>
        <fullName evidence="2">Uncharacterized protein</fullName>
    </submittedName>
</protein>
<organism evidence="2 3">
    <name type="scientific">Dyella mobilis</name>
    <dbReference type="NCBI Taxonomy" id="1849582"/>
    <lineage>
        <taxon>Bacteria</taxon>
        <taxon>Pseudomonadati</taxon>
        <taxon>Pseudomonadota</taxon>
        <taxon>Gammaproteobacteria</taxon>
        <taxon>Lysobacterales</taxon>
        <taxon>Rhodanobacteraceae</taxon>
        <taxon>Dyella</taxon>
    </lineage>
</organism>
<comment type="caution">
    <text evidence="2">The sequence shown here is derived from an EMBL/GenBank/DDBJ whole genome shotgun (WGS) entry which is preliminary data.</text>
</comment>